<dbReference type="Pfam" id="PF06240">
    <property type="entry name" value="COXG"/>
    <property type="match status" value="1"/>
</dbReference>
<dbReference type="STRING" id="999627.SAMN05216236_1107"/>
<gene>
    <name evidence="1" type="ORF">SAMN05216236_1107</name>
</gene>
<dbReference type="PANTHER" id="PTHR38588:SF1">
    <property type="entry name" value="BLL0334 PROTEIN"/>
    <property type="match status" value="1"/>
</dbReference>
<dbReference type="eggNOG" id="COG3427">
    <property type="taxonomic scope" value="Bacteria"/>
</dbReference>
<dbReference type="AlphaFoldDB" id="A0A1I7BFF1"/>
<protein>
    <recommendedName>
        <fullName evidence="3">Carbon monoxide dehydrogenase subunit G</fullName>
    </recommendedName>
</protein>
<evidence type="ECO:0000313" key="1">
    <source>
        <dbReference type="EMBL" id="SFT85923.1"/>
    </source>
</evidence>
<dbReference type="SUPFAM" id="SSF55961">
    <property type="entry name" value="Bet v1-like"/>
    <property type="match status" value="1"/>
</dbReference>
<dbReference type="CDD" id="cd05018">
    <property type="entry name" value="CoxG"/>
    <property type="match status" value="1"/>
</dbReference>
<dbReference type="OrthoDB" id="9787428at2"/>
<dbReference type="EMBL" id="FPAW01000010">
    <property type="protein sequence ID" value="SFT85923.1"/>
    <property type="molecule type" value="Genomic_DNA"/>
</dbReference>
<evidence type="ECO:0008006" key="3">
    <source>
        <dbReference type="Google" id="ProtNLM"/>
    </source>
</evidence>
<sequence>MKLEGEQFLNADPMTVWAALFDREVLAAAIPGCESLDQISDTEFAAVVKLKVGPVSARFKGDVVLSDIVPGQSCILSGKGAGGIAGFAKGAAQVTLTPEGTGVRLRYDADVAVGGKLASLGSRLIKSTAQKLTGAFFTNLSEILAAPEAVGPA</sequence>
<accession>A0A1I7BFF1</accession>
<proteinExistence type="predicted"/>
<dbReference type="RefSeq" id="WP_027264175.1">
    <property type="nucleotide sequence ID" value="NZ_FPAW01000010.1"/>
</dbReference>
<reference evidence="1 2" key="1">
    <citation type="submission" date="2016-10" db="EMBL/GenBank/DDBJ databases">
        <authorList>
            <person name="de Groot N.N."/>
        </authorList>
    </citation>
    <scope>NUCLEOTIDE SEQUENCE [LARGE SCALE GENOMIC DNA]</scope>
    <source>
        <strain evidence="1 2">CGMCC 1.10959</strain>
    </source>
</reference>
<dbReference type="InterPro" id="IPR010419">
    <property type="entry name" value="CO_DH_gsu"/>
</dbReference>
<dbReference type="Proteomes" id="UP000182466">
    <property type="component" value="Unassembled WGS sequence"/>
</dbReference>
<dbReference type="InterPro" id="IPR023393">
    <property type="entry name" value="START-like_dom_sf"/>
</dbReference>
<organism evidence="1 2">
    <name type="scientific">Sedimentitalea nanhaiensis</name>
    <dbReference type="NCBI Taxonomy" id="999627"/>
    <lineage>
        <taxon>Bacteria</taxon>
        <taxon>Pseudomonadati</taxon>
        <taxon>Pseudomonadota</taxon>
        <taxon>Alphaproteobacteria</taxon>
        <taxon>Rhodobacterales</taxon>
        <taxon>Paracoccaceae</taxon>
        <taxon>Sedimentitalea</taxon>
    </lineage>
</organism>
<dbReference type="Gene3D" id="3.30.530.20">
    <property type="match status" value="1"/>
</dbReference>
<dbReference type="PANTHER" id="PTHR38588">
    <property type="entry name" value="BLL0334 PROTEIN"/>
    <property type="match status" value="1"/>
</dbReference>
<name>A0A1I7BFF1_9RHOB</name>
<keyword evidence="2" id="KW-1185">Reference proteome</keyword>
<evidence type="ECO:0000313" key="2">
    <source>
        <dbReference type="Proteomes" id="UP000182466"/>
    </source>
</evidence>